<dbReference type="Proteomes" id="UP000565715">
    <property type="component" value="Unassembled WGS sequence"/>
</dbReference>
<evidence type="ECO:0000313" key="1">
    <source>
        <dbReference type="EMBL" id="NKY35437.1"/>
    </source>
</evidence>
<name>A0A846XIU4_9NOCA</name>
<dbReference type="EMBL" id="JAAXOO010000005">
    <property type="protein sequence ID" value="NKY35437.1"/>
    <property type="molecule type" value="Genomic_DNA"/>
</dbReference>
<organism evidence="1 2">
    <name type="scientific">Nocardia speluncae</name>
    <dbReference type="NCBI Taxonomy" id="419477"/>
    <lineage>
        <taxon>Bacteria</taxon>
        <taxon>Bacillati</taxon>
        <taxon>Actinomycetota</taxon>
        <taxon>Actinomycetes</taxon>
        <taxon>Mycobacteriales</taxon>
        <taxon>Nocardiaceae</taxon>
        <taxon>Nocardia</taxon>
    </lineage>
</organism>
<gene>
    <name evidence="1" type="ORF">HGA13_20530</name>
</gene>
<keyword evidence="2" id="KW-1185">Reference proteome</keyword>
<proteinExistence type="predicted"/>
<dbReference type="RefSeq" id="WP_157112767.1">
    <property type="nucleotide sequence ID" value="NZ_JAAXOO010000005.1"/>
</dbReference>
<accession>A0A846XIU4</accession>
<comment type="caution">
    <text evidence="1">The sequence shown here is derived from an EMBL/GenBank/DDBJ whole genome shotgun (WGS) entry which is preliminary data.</text>
</comment>
<reference evidence="1 2" key="1">
    <citation type="submission" date="2020-04" db="EMBL/GenBank/DDBJ databases">
        <title>MicrobeNet Type strains.</title>
        <authorList>
            <person name="Nicholson A.C."/>
        </authorList>
    </citation>
    <scope>NUCLEOTIDE SEQUENCE [LARGE SCALE GENOMIC DNA]</scope>
    <source>
        <strain evidence="1 2">DSM 45078</strain>
    </source>
</reference>
<sequence length="89" mass="10042">MAITTPKPTPRMMPARKKPDEPVQRIGFQSMDDHVKVVSVAEGRTWMVDIGTFMREGDFAGFVYTNRSTNAKTAVVVPLDQIIRLEYAQ</sequence>
<protein>
    <submittedName>
        <fullName evidence="1">Uncharacterized protein</fullName>
    </submittedName>
</protein>
<evidence type="ECO:0000313" key="2">
    <source>
        <dbReference type="Proteomes" id="UP000565715"/>
    </source>
</evidence>
<dbReference type="AlphaFoldDB" id="A0A846XIU4"/>